<name>A0AAV0F9P8_9ASTE</name>
<evidence type="ECO:0000313" key="2">
    <source>
        <dbReference type="EMBL" id="CAH9132251.1"/>
    </source>
</evidence>
<proteinExistence type="predicted"/>
<evidence type="ECO:0000313" key="3">
    <source>
        <dbReference type="Proteomes" id="UP001152523"/>
    </source>
</evidence>
<evidence type="ECO:0000313" key="1">
    <source>
        <dbReference type="EMBL" id="CAH9121650.1"/>
    </source>
</evidence>
<sequence length="103" mass="11944">MNCSNSSPTIFIERHGIRYPYIFDELFFRFFFPSTFAIDPVLLAIHLCDRSCSCFRPPLRSIMFFISVCLHRRIMTSAVNHLPALSSNVMELDLDVKPFDGCF</sequence>
<protein>
    <submittedName>
        <fullName evidence="2">Uncharacterized protein</fullName>
    </submittedName>
</protein>
<comment type="caution">
    <text evidence="2">The sequence shown here is derived from an EMBL/GenBank/DDBJ whole genome shotgun (WGS) entry which is preliminary data.</text>
</comment>
<dbReference type="EMBL" id="CAMAPF010000921">
    <property type="protein sequence ID" value="CAH9121650.1"/>
    <property type="molecule type" value="Genomic_DNA"/>
</dbReference>
<dbReference type="AlphaFoldDB" id="A0AAV0F9P8"/>
<dbReference type="Proteomes" id="UP001152523">
    <property type="component" value="Unassembled WGS sequence"/>
</dbReference>
<organism evidence="2 3">
    <name type="scientific">Cuscuta epithymum</name>
    <dbReference type="NCBI Taxonomy" id="186058"/>
    <lineage>
        <taxon>Eukaryota</taxon>
        <taxon>Viridiplantae</taxon>
        <taxon>Streptophyta</taxon>
        <taxon>Embryophyta</taxon>
        <taxon>Tracheophyta</taxon>
        <taxon>Spermatophyta</taxon>
        <taxon>Magnoliopsida</taxon>
        <taxon>eudicotyledons</taxon>
        <taxon>Gunneridae</taxon>
        <taxon>Pentapetalae</taxon>
        <taxon>asterids</taxon>
        <taxon>lamiids</taxon>
        <taxon>Solanales</taxon>
        <taxon>Convolvulaceae</taxon>
        <taxon>Cuscuteae</taxon>
        <taxon>Cuscuta</taxon>
        <taxon>Cuscuta subgen. Cuscuta</taxon>
    </lineage>
</organism>
<accession>A0AAV0F9P8</accession>
<reference evidence="2" key="1">
    <citation type="submission" date="2022-07" db="EMBL/GenBank/DDBJ databases">
        <authorList>
            <person name="Macas J."/>
            <person name="Novak P."/>
            <person name="Neumann P."/>
        </authorList>
    </citation>
    <scope>NUCLEOTIDE SEQUENCE</scope>
</reference>
<dbReference type="EMBL" id="CAMAPF010000968">
    <property type="protein sequence ID" value="CAH9132251.1"/>
    <property type="molecule type" value="Genomic_DNA"/>
</dbReference>
<gene>
    <name evidence="1" type="ORF">CEPIT_LOCUS23864</name>
    <name evidence="2" type="ORF">CEPIT_LOCUS32026</name>
</gene>
<keyword evidence="3" id="KW-1185">Reference proteome</keyword>